<dbReference type="GO" id="GO:0016020">
    <property type="term" value="C:membrane"/>
    <property type="evidence" value="ECO:0007669"/>
    <property type="project" value="InterPro"/>
</dbReference>
<organism evidence="3 4">
    <name type="scientific">Candidatus Magasanikbacteria bacterium RIFCSPHIGHO2_01_FULL_33_34</name>
    <dbReference type="NCBI Taxonomy" id="1798671"/>
    <lineage>
        <taxon>Bacteria</taxon>
        <taxon>Candidatus Magasanikiibacteriota</taxon>
    </lineage>
</organism>
<feature type="transmembrane region" description="Helical" evidence="1">
    <location>
        <begin position="61"/>
        <end position="81"/>
    </location>
</feature>
<feature type="transmembrane region" description="Helical" evidence="1">
    <location>
        <begin position="242"/>
        <end position="263"/>
    </location>
</feature>
<evidence type="ECO:0000256" key="1">
    <source>
        <dbReference type="SAM" id="Phobius"/>
    </source>
</evidence>
<feature type="transmembrane region" description="Helical" evidence="1">
    <location>
        <begin position="93"/>
        <end position="110"/>
    </location>
</feature>
<dbReference type="EMBL" id="MFPS01000007">
    <property type="protein sequence ID" value="OGH59334.1"/>
    <property type="molecule type" value="Genomic_DNA"/>
</dbReference>
<name>A0A1F6LJ72_9BACT</name>
<protein>
    <recommendedName>
        <fullName evidence="2">EamA domain-containing protein</fullName>
    </recommendedName>
</protein>
<evidence type="ECO:0000313" key="3">
    <source>
        <dbReference type="EMBL" id="OGH59334.1"/>
    </source>
</evidence>
<gene>
    <name evidence="3" type="ORF">A2725_00685</name>
</gene>
<dbReference type="Gene3D" id="1.10.3730.20">
    <property type="match status" value="1"/>
</dbReference>
<feature type="transmembrane region" description="Helical" evidence="1">
    <location>
        <begin position="216"/>
        <end position="236"/>
    </location>
</feature>
<feature type="transmembrane region" description="Helical" evidence="1">
    <location>
        <begin position="283"/>
        <end position="299"/>
    </location>
</feature>
<dbReference type="Proteomes" id="UP000177067">
    <property type="component" value="Unassembled WGS sequence"/>
</dbReference>
<keyword evidence="1" id="KW-0812">Transmembrane</keyword>
<dbReference type="Pfam" id="PF00892">
    <property type="entry name" value="EamA"/>
    <property type="match status" value="1"/>
</dbReference>
<comment type="caution">
    <text evidence="3">The sequence shown here is derived from an EMBL/GenBank/DDBJ whole genome shotgun (WGS) entry which is preliminary data.</text>
</comment>
<reference evidence="3 4" key="1">
    <citation type="journal article" date="2016" name="Nat. Commun.">
        <title>Thousands of microbial genomes shed light on interconnected biogeochemical processes in an aquifer system.</title>
        <authorList>
            <person name="Anantharaman K."/>
            <person name="Brown C.T."/>
            <person name="Hug L.A."/>
            <person name="Sharon I."/>
            <person name="Castelle C.J."/>
            <person name="Probst A.J."/>
            <person name="Thomas B.C."/>
            <person name="Singh A."/>
            <person name="Wilkins M.J."/>
            <person name="Karaoz U."/>
            <person name="Brodie E.L."/>
            <person name="Williams K.H."/>
            <person name="Hubbard S.S."/>
            <person name="Banfield J.F."/>
        </authorList>
    </citation>
    <scope>NUCLEOTIDE SEQUENCE [LARGE SCALE GENOMIC DNA]</scope>
</reference>
<sequence>MWFIFACLGYFLLALVFILDKLILTKSVSKPVVYTFYSTIFLFGALLAWPFGVELLNDFDWIVAIFSGVTFGLAMWALFIGLKTGETSHISPFNGALVTIFTYLIADYFLGEKLTSVQLIGLAILVFSSLLLSFEKSQKHNGFHVGFLWAGLSGLLFAFSHVSAKYLYDIYPFLTAFVWTRSSIGLVGLFTLLFPSVRHSFKKTKNKKESDKNKKSVVLVVMDKILAVIAIILIQYSASIGSVAPVMALSGLQFVFMFIMVYLSTKFLPILFKEYFTKREITVEVLAIFFVLVGSMLFVI</sequence>
<dbReference type="InterPro" id="IPR000620">
    <property type="entry name" value="EamA_dom"/>
</dbReference>
<dbReference type="InterPro" id="IPR037185">
    <property type="entry name" value="EmrE-like"/>
</dbReference>
<dbReference type="SUPFAM" id="SSF103481">
    <property type="entry name" value="Multidrug resistance efflux transporter EmrE"/>
    <property type="match status" value="1"/>
</dbReference>
<dbReference type="AlphaFoldDB" id="A0A1F6LJ72"/>
<feature type="transmembrane region" description="Helical" evidence="1">
    <location>
        <begin position="31"/>
        <end position="49"/>
    </location>
</feature>
<evidence type="ECO:0000259" key="2">
    <source>
        <dbReference type="Pfam" id="PF00892"/>
    </source>
</evidence>
<feature type="transmembrane region" description="Helical" evidence="1">
    <location>
        <begin position="146"/>
        <end position="164"/>
    </location>
</feature>
<keyword evidence="1" id="KW-1133">Transmembrane helix</keyword>
<feature type="transmembrane region" description="Helical" evidence="1">
    <location>
        <begin position="170"/>
        <end position="195"/>
    </location>
</feature>
<feature type="transmembrane region" description="Helical" evidence="1">
    <location>
        <begin position="6"/>
        <end position="24"/>
    </location>
</feature>
<evidence type="ECO:0000313" key="4">
    <source>
        <dbReference type="Proteomes" id="UP000177067"/>
    </source>
</evidence>
<feature type="domain" description="EamA" evidence="2">
    <location>
        <begin position="2"/>
        <end position="133"/>
    </location>
</feature>
<accession>A0A1F6LJ72</accession>
<feature type="transmembrane region" description="Helical" evidence="1">
    <location>
        <begin position="116"/>
        <end position="134"/>
    </location>
</feature>
<keyword evidence="1" id="KW-0472">Membrane</keyword>
<proteinExistence type="predicted"/>